<name>A0A653L530_AERVE</name>
<dbReference type="Proteomes" id="UP000439123">
    <property type="component" value="Unassembled WGS sequence"/>
</dbReference>
<dbReference type="EMBL" id="CABWLC010000016">
    <property type="protein sequence ID" value="VXA86482.1"/>
    <property type="molecule type" value="Genomic_DNA"/>
</dbReference>
<sequence length="62" mass="6885">MQRAEPFGYPVAGYGAPFQGVIPRRAKQPDYRKVIGLFCFGGVAREAHCKWMTCPAGRYCAC</sequence>
<dbReference type="AlphaFoldDB" id="A0A653L530"/>
<evidence type="ECO:0000313" key="2">
    <source>
        <dbReference type="Proteomes" id="UP000439123"/>
    </source>
</evidence>
<protein>
    <submittedName>
        <fullName evidence="1">Uncharacterized protein</fullName>
    </submittedName>
</protein>
<reference evidence="1 2" key="1">
    <citation type="submission" date="2019-10" db="EMBL/GenBank/DDBJ databases">
        <authorList>
            <person name="Karimi E."/>
        </authorList>
    </citation>
    <scope>NUCLEOTIDE SEQUENCE [LARGE SCALE GENOMIC DNA]</scope>
    <source>
        <strain evidence="1">Aeromonas sp. 8C</strain>
    </source>
</reference>
<gene>
    <name evidence="1" type="ORF">AERO8C_30069</name>
</gene>
<accession>A0A653L530</accession>
<organism evidence="1 2">
    <name type="scientific">Aeromonas veronii</name>
    <dbReference type="NCBI Taxonomy" id="654"/>
    <lineage>
        <taxon>Bacteria</taxon>
        <taxon>Pseudomonadati</taxon>
        <taxon>Pseudomonadota</taxon>
        <taxon>Gammaproteobacteria</taxon>
        <taxon>Aeromonadales</taxon>
        <taxon>Aeromonadaceae</taxon>
        <taxon>Aeromonas</taxon>
    </lineage>
</organism>
<proteinExistence type="predicted"/>
<evidence type="ECO:0000313" key="1">
    <source>
        <dbReference type="EMBL" id="VXA86482.1"/>
    </source>
</evidence>